<dbReference type="GO" id="GO:0005886">
    <property type="term" value="C:plasma membrane"/>
    <property type="evidence" value="ECO:0007669"/>
    <property type="project" value="UniProtKB-SubCell"/>
</dbReference>
<evidence type="ECO:0000256" key="6">
    <source>
        <dbReference type="ARBA" id="ARBA00023136"/>
    </source>
</evidence>
<sequence>MTQEVTHLRRLPCPGLINRTVDAHVYPDSGSPNDPKIVDFLPDDPLNPRLFPQWKKWLITFLVSLASLATGFSSAAYSGTTISGIFVFVLGFTIGYLLWAPLSGAYGRQALSFGTYAALTIFNAGPGFSKNIKILLVLRFLAGAFGLSTLGSRRVPLCTLVPARYLGSTLGPLVSGFMSQDIGWGLDTGEGSTYVSKFERHHGEKLLLSKYKTALSGPWILFIREPIVSLLSFCTASVYGTLYFTFPGIGDLSFIGVAVGIVIAICLTPIRYGSTRTTLPIGNIRSWYLADRPLDLPWTNSPNIHWSISMILTAVLGFSNATLPLSLFNYFTDAYTNHAEPAIGASAILRSLNSIHGASSIPAGLSVVCAPFPLFIYLYGPVYKRRSESSHNAVEQAAQREIDKAMEPGNEEEN</sequence>
<feature type="transmembrane region" description="Helical" evidence="8">
    <location>
        <begin position="310"/>
        <end position="331"/>
    </location>
</feature>
<feature type="transmembrane region" description="Helical" evidence="8">
    <location>
        <begin position="227"/>
        <end position="246"/>
    </location>
</feature>
<gene>
    <name evidence="9" type="ORF">K469DRAFT_734638</name>
</gene>
<keyword evidence="2" id="KW-0813">Transport</keyword>
<dbReference type="EMBL" id="ML994612">
    <property type="protein sequence ID" value="KAF2194071.1"/>
    <property type="molecule type" value="Genomic_DNA"/>
</dbReference>
<dbReference type="Gene3D" id="1.20.1250.20">
    <property type="entry name" value="MFS general substrate transporter like domains"/>
    <property type="match status" value="1"/>
</dbReference>
<dbReference type="SUPFAM" id="SSF103473">
    <property type="entry name" value="MFS general substrate transporter"/>
    <property type="match status" value="1"/>
</dbReference>
<reference evidence="9" key="1">
    <citation type="journal article" date="2020" name="Stud. Mycol.">
        <title>101 Dothideomycetes genomes: a test case for predicting lifestyles and emergence of pathogens.</title>
        <authorList>
            <person name="Haridas S."/>
            <person name="Albert R."/>
            <person name="Binder M."/>
            <person name="Bloem J."/>
            <person name="Labutti K."/>
            <person name="Salamov A."/>
            <person name="Andreopoulos B."/>
            <person name="Baker S."/>
            <person name="Barry K."/>
            <person name="Bills G."/>
            <person name="Bluhm B."/>
            <person name="Cannon C."/>
            <person name="Castanera R."/>
            <person name="Culley D."/>
            <person name="Daum C."/>
            <person name="Ezra D."/>
            <person name="Gonzalez J."/>
            <person name="Henrissat B."/>
            <person name="Kuo A."/>
            <person name="Liang C."/>
            <person name="Lipzen A."/>
            <person name="Lutzoni F."/>
            <person name="Magnuson J."/>
            <person name="Mondo S."/>
            <person name="Nolan M."/>
            <person name="Ohm R."/>
            <person name="Pangilinan J."/>
            <person name="Park H.-J."/>
            <person name="Ramirez L."/>
            <person name="Alfaro M."/>
            <person name="Sun H."/>
            <person name="Tritt A."/>
            <person name="Yoshinaga Y."/>
            <person name="Zwiers L.-H."/>
            <person name="Turgeon B."/>
            <person name="Goodwin S."/>
            <person name="Spatafora J."/>
            <person name="Crous P."/>
            <person name="Grigoriev I."/>
        </authorList>
    </citation>
    <scope>NUCLEOTIDE SEQUENCE</scope>
    <source>
        <strain evidence="9">CBS 207.26</strain>
    </source>
</reference>
<comment type="subcellular location">
    <subcellularLocation>
        <location evidence="1">Cell membrane</location>
        <topology evidence="1">Multi-pass membrane protein</topology>
    </subcellularLocation>
</comment>
<keyword evidence="5 8" id="KW-1133">Transmembrane helix</keyword>
<dbReference type="PANTHER" id="PTHR23502">
    <property type="entry name" value="MAJOR FACILITATOR SUPERFAMILY"/>
    <property type="match status" value="1"/>
</dbReference>
<evidence type="ECO:0008006" key="11">
    <source>
        <dbReference type="Google" id="ProtNLM"/>
    </source>
</evidence>
<dbReference type="AlphaFoldDB" id="A0A6A6ERZ4"/>
<evidence type="ECO:0000256" key="2">
    <source>
        <dbReference type="ARBA" id="ARBA00022448"/>
    </source>
</evidence>
<organism evidence="9 10">
    <name type="scientific">Zopfia rhizophila CBS 207.26</name>
    <dbReference type="NCBI Taxonomy" id="1314779"/>
    <lineage>
        <taxon>Eukaryota</taxon>
        <taxon>Fungi</taxon>
        <taxon>Dikarya</taxon>
        <taxon>Ascomycota</taxon>
        <taxon>Pezizomycotina</taxon>
        <taxon>Dothideomycetes</taxon>
        <taxon>Dothideomycetes incertae sedis</taxon>
        <taxon>Zopfiaceae</taxon>
        <taxon>Zopfia</taxon>
    </lineage>
</organism>
<keyword evidence="3" id="KW-1003">Cell membrane</keyword>
<evidence type="ECO:0000256" key="7">
    <source>
        <dbReference type="SAM" id="MobiDB-lite"/>
    </source>
</evidence>
<feature type="transmembrane region" description="Helical" evidence="8">
    <location>
        <begin position="361"/>
        <end position="380"/>
    </location>
</feature>
<keyword evidence="4 8" id="KW-0812">Transmembrane</keyword>
<evidence type="ECO:0000256" key="3">
    <source>
        <dbReference type="ARBA" id="ARBA00022475"/>
    </source>
</evidence>
<protein>
    <recommendedName>
        <fullName evidence="11">MFS general substrate transporter</fullName>
    </recommendedName>
</protein>
<evidence type="ECO:0000256" key="4">
    <source>
        <dbReference type="ARBA" id="ARBA00022692"/>
    </source>
</evidence>
<dbReference type="Proteomes" id="UP000800200">
    <property type="component" value="Unassembled WGS sequence"/>
</dbReference>
<evidence type="ECO:0000256" key="1">
    <source>
        <dbReference type="ARBA" id="ARBA00004651"/>
    </source>
</evidence>
<evidence type="ECO:0000313" key="10">
    <source>
        <dbReference type="Proteomes" id="UP000800200"/>
    </source>
</evidence>
<evidence type="ECO:0000256" key="8">
    <source>
        <dbReference type="SAM" id="Phobius"/>
    </source>
</evidence>
<feature type="transmembrane region" description="Helical" evidence="8">
    <location>
        <begin position="57"/>
        <end position="76"/>
    </location>
</feature>
<evidence type="ECO:0000256" key="5">
    <source>
        <dbReference type="ARBA" id="ARBA00022989"/>
    </source>
</evidence>
<dbReference type="InterPro" id="IPR036259">
    <property type="entry name" value="MFS_trans_sf"/>
</dbReference>
<keyword evidence="6 8" id="KW-0472">Membrane</keyword>
<dbReference type="PANTHER" id="PTHR23502:SF186">
    <property type="entry name" value="MAJOR FACILITATOR SUPERFAMILY (MFS) PROFILE DOMAIN-CONTAINING PROTEIN"/>
    <property type="match status" value="1"/>
</dbReference>
<feature type="transmembrane region" description="Helical" evidence="8">
    <location>
        <begin position="82"/>
        <end position="99"/>
    </location>
</feature>
<name>A0A6A6ERZ4_9PEZI</name>
<dbReference type="GO" id="GO:0022857">
    <property type="term" value="F:transmembrane transporter activity"/>
    <property type="evidence" value="ECO:0007669"/>
    <property type="project" value="TreeGrafter"/>
</dbReference>
<keyword evidence="10" id="KW-1185">Reference proteome</keyword>
<proteinExistence type="predicted"/>
<evidence type="ECO:0000313" key="9">
    <source>
        <dbReference type="EMBL" id="KAF2194071.1"/>
    </source>
</evidence>
<feature type="transmembrane region" description="Helical" evidence="8">
    <location>
        <begin position="252"/>
        <end position="270"/>
    </location>
</feature>
<feature type="region of interest" description="Disordered" evidence="7">
    <location>
        <begin position="393"/>
        <end position="414"/>
    </location>
</feature>
<accession>A0A6A6ERZ4</accession>